<keyword evidence="4 7" id="KW-0106">Calcium</keyword>
<dbReference type="PROSITE" id="PS00232">
    <property type="entry name" value="CADHERIN_1"/>
    <property type="match status" value="1"/>
</dbReference>
<evidence type="ECO:0000256" key="5">
    <source>
        <dbReference type="ARBA" id="ARBA00022989"/>
    </source>
</evidence>
<dbReference type="GO" id="GO:0005509">
    <property type="term" value="F:calcium ion binding"/>
    <property type="evidence" value="ECO:0007669"/>
    <property type="project" value="UniProtKB-UniRule"/>
</dbReference>
<reference evidence="9" key="1">
    <citation type="submission" date="2007-04" db="EMBL/GenBank/DDBJ databases">
        <title>Annotation of Pediculus humanus corporis strain USDA.</title>
        <authorList>
            <person name="Kirkness E."/>
            <person name="Hannick L."/>
            <person name="Hass B."/>
            <person name="Bruggner R."/>
            <person name="Lawson D."/>
            <person name="Bidwell S."/>
            <person name="Joardar V."/>
            <person name="Caler E."/>
            <person name="Walenz B."/>
            <person name="Inman J."/>
            <person name="Schobel S."/>
            <person name="Galinsky K."/>
            <person name="Amedeo P."/>
            <person name="Strausberg R."/>
        </authorList>
    </citation>
    <scope>NUCLEOTIDE SEQUENCE</scope>
    <source>
        <strain evidence="9">USDA</strain>
    </source>
</reference>
<dbReference type="SMART" id="SM00112">
    <property type="entry name" value="CA"/>
    <property type="match status" value="1"/>
</dbReference>
<feature type="domain" description="Cadherin" evidence="8">
    <location>
        <begin position="92"/>
        <end position="150"/>
    </location>
</feature>
<evidence type="ECO:0000256" key="2">
    <source>
        <dbReference type="ARBA" id="ARBA00022692"/>
    </source>
</evidence>
<dbReference type="InterPro" id="IPR020894">
    <property type="entry name" value="Cadherin_CS"/>
</dbReference>
<dbReference type="AlphaFoldDB" id="E0VH83"/>
<proteinExistence type="predicted"/>
<dbReference type="GO" id="GO:0009653">
    <property type="term" value="P:anatomical structure morphogenesis"/>
    <property type="evidence" value="ECO:0007669"/>
    <property type="project" value="UniProtKB-ARBA"/>
</dbReference>
<dbReference type="CDD" id="cd11304">
    <property type="entry name" value="Cadherin_repeat"/>
    <property type="match status" value="2"/>
</dbReference>
<keyword evidence="6" id="KW-0472">Membrane</keyword>
<evidence type="ECO:0000256" key="4">
    <source>
        <dbReference type="ARBA" id="ARBA00022837"/>
    </source>
</evidence>
<comment type="subcellular location">
    <subcellularLocation>
        <location evidence="1">Membrane</location>
    </subcellularLocation>
</comment>
<evidence type="ECO:0000256" key="3">
    <source>
        <dbReference type="ARBA" id="ARBA00022737"/>
    </source>
</evidence>
<keyword evidence="2" id="KW-0812">Transmembrane</keyword>
<reference evidence="10" key="3">
    <citation type="submission" date="2020-05" db="UniProtKB">
        <authorList>
            <consortium name="EnsemblMetazoa"/>
        </authorList>
    </citation>
    <scope>IDENTIFICATION</scope>
    <source>
        <strain evidence="10">USDA</strain>
    </source>
</reference>
<feature type="domain" description="Cadherin" evidence="8">
    <location>
        <begin position="3"/>
        <end position="91"/>
    </location>
</feature>
<keyword evidence="5" id="KW-1133">Transmembrane helix</keyword>
<evidence type="ECO:0000313" key="11">
    <source>
        <dbReference type="Proteomes" id="UP000009046"/>
    </source>
</evidence>
<dbReference type="PANTHER" id="PTHR24026">
    <property type="entry name" value="FAT ATYPICAL CADHERIN-RELATED"/>
    <property type="match status" value="1"/>
</dbReference>
<dbReference type="GO" id="GO:0060429">
    <property type="term" value="P:epithelium development"/>
    <property type="evidence" value="ECO:0007669"/>
    <property type="project" value="UniProtKB-ARBA"/>
</dbReference>
<dbReference type="PANTHER" id="PTHR24026:SF126">
    <property type="entry name" value="PROTOCADHERIN FAT 4"/>
    <property type="match status" value="1"/>
</dbReference>
<name>E0VH83_PEDHC</name>
<dbReference type="EnsemblMetazoa" id="PHUM203010-RA">
    <property type="protein sequence ID" value="PHUM203010-PA"/>
    <property type="gene ID" value="PHUM203010"/>
</dbReference>
<dbReference type="PROSITE" id="PS50268">
    <property type="entry name" value="CADHERIN_2"/>
    <property type="match status" value="2"/>
</dbReference>
<dbReference type="HOGENOM" id="CLU_145800_0_0_1"/>
<feature type="non-terminal residue" evidence="9">
    <location>
        <position position="1"/>
    </location>
</feature>
<dbReference type="eggNOG" id="KOG1219">
    <property type="taxonomic scope" value="Eukaryota"/>
</dbReference>
<evidence type="ECO:0000256" key="6">
    <source>
        <dbReference type="ARBA" id="ARBA00023136"/>
    </source>
</evidence>
<dbReference type="PRINTS" id="PR00205">
    <property type="entry name" value="CADHERIN"/>
</dbReference>
<accession>E0VH83</accession>
<evidence type="ECO:0000313" key="10">
    <source>
        <dbReference type="EnsemblMetazoa" id="PHUM203010-PA"/>
    </source>
</evidence>
<dbReference type="KEGG" id="phu:Phum_PHUM203010"/>
<dbReference type="InterPro" id="IPR015919">
    <property type="entry name" value="Cadherin-like_sf"/>
</dbReference>
<keyword evidence="11" id="KW-1185">Reference proteome</keyword>
<dbReference type="InterPro" id="IPR002126">
    <property type="entry name" value="Cadherin-like_dom"/>
</dbReference>
<evidence type="ECO:0000256" key="7">
    <source>
        <dbReference type="PROSITE-ProRule" id="PRU00043"/>
    </source>
</evidence>
<sequence>DLSAIHKVVASDLDEGVNGEITYSITSGNIGNKFSIDIHSGLLSARPLDREVHSKYVLGITAQDRGNPTSLQGSCNITIVVDDENDNDPQFSQQKYTASIPEDILPNSDVLTVHAVDADTGINSKIFYSLANETHWLFKIDNKTGVISTSG</sequence>
<dbReference type="GeneID" id="8238524"/>
<dbReference type="OrthoDB" id="6252479at2759"/>
<keyword evidence="3" id="KW-0677">Repeat</keyword>
<dbReference type="Proteomes" id="UP000009046">
    <property type="component" value="Unassembled WGS sequence"/>
</dbReference>
<dbReference type="STRING" id="121224.E0VH83"/>
<evidence type="ECO:0000313" key="9">
    <source>
        <dbReference type="EMBL" id="EEB12739.1"/>
    </source>
</evidence>
<dbReference type="GO" id="GO:0007156">
    <property type="term" value="P:homophilic cell adhesion via plasma membrane adhesion molecules"/>
    <property type="evidence" value="ECO:0007669"/>
    <property type="project" value="InterPro"/>
</dbReference>
<dbReference type="Pfam" id="PF00028">
    <property type="entry name" value="Cadherin"/>
    <property type="match status" value="2"/>
</dbReference>
<reference evidence="9" key="2">
    <citation type="submission" date="2007-04" db="EMBL/GenBank/DDBJ databases">
        <title>The genome of the human body louse.</title>
        <authorList>
            <consortium name="The Human Body Louse Genome Consortium"/>
            <person name="Kirkness E."/>
            <person name="Walenz B."/>
            <person name="Hass B."/>
            <person name="Bruggner R."/>
            <person name="Strausberg R."/>
        </authorList>
    </citation>
    <scope>NUCLEOTIDE SEQUENCE</scope>
    <source>
        <strain evidence="9">USDA</strain>
    </source>
</reference>
<dbReference type="EMBL" id="DS235163">
    <property type="protein sequence ID" value="EEB12739.1"/>
    <property type="molecule type" value="Genomic_DNA"/>
</dbReference>
<dbReference type="InParanoid" id="E0VH83"/>
<dbReference type="SUPFAM" id="SSF49313">
    <property type="entry name" value="Cadherin-like"/>
    <property type="match status" value="2"/>
</dbReference>
<evidence type="ECO:0000259" key="8">
    <source>
        <dbReference type="PROSITE" id="PS50268"/>
    </source>
</evidence>
<protein>
    <recommendedName>
        <fullName evidence="8">Cadherin domain-containing protein</fullName>
    </recommendedName>
</protein>
<evidence type="ECO:0000256" key="1">
    <source>
        <dbReference type="ARBA" id="ARBA00004370"/>
    </source>
</evidence>
<dbReference type="VEuPathDB" id="VectorBase:PHUM203010"/>
<organism>
    <name type="scientific">Pediculus humanus subsp. corporis</name>
    <name type="common">Body louse</name>
    <dbReference type="NCBI Taxonomy" id="121224"/>
    <lineage>
        <taxon>Eukaryota</taxon>
        <taxon>Metazoa</taxon>
        <taxon>Ecdysozoa</taxon>
        <taxon>Arthropoda</taxon>
        <taxon>Hexapoda</taxon>
        <taxon>Insecta</taxon>
        <taxon>Pterygota</taxon>
        <taxon>Neoptera</taxon>
        <taxon>Paraneoptera</taxon>
        <taxon>Psocodea</taxon>
        <taxon>Troctomorpha</taxon>
        <taxon>Phthiraptera</taxon>
        <taxon>Anoplura</taxon>
        <taxon>Pediculidae</taxon>
        <taxon>Pediculus</taxon>
    </lineage>
</organism>
<dbReference type="GO" id="GO:0005886">
    <property type="term" value="C:plasma membrane"/>
    <property type="evidence" value="ECO:0007669"/>
    <property type="project" value="UniProtKB-SubCell"/>
</dbReference>
<dbReference type="FunFam" id="2.60.40.60:FF:000020">
    <property type="entry name" value="Dachsous cadherin-related 1b"/>
    <property type="match status" value="1"/>
</dbReference>
<dbReference type="RefSeq" id="XP_002425477.1">
    <property type="nucleotide sequence ID" value="XM_002425432.1"/>
</dbReference>
<dbReference type="CTD" id="8238524"/>
<dbReference type="Gene3D" id="2.60.40.60">
    <property type="entry name" value="Cadherins"/>
    <property type="match status" value="2"/>
</dbReference>
<gene>
    <name evidence="10" type="primary">8238524</name>
    <name evidence="9" type="ORF">Phum_PHUM203010</name>
</gene>
<dbReference type="EMBL" id="AAZO01002356">
    <property type="status" value="NOT_ANNOTATED_CDS"/>
    <property type="molecule type" value="Genomic_DNA"/>
</dbReference>